<organism evidence="1">
    <name type="scientific">uncultured Caudovirales phage</name>
    <dbReference type="NCBI Taxonomy" id="2100421"/>
    <lineage>
        <taxon>Viruses</taxon>
        <taxon>Duplodnaviria</taxon>
        <taxon>Heunggongvirae</taxon>
        <taxon>Uroviricota</taxon>
        <taxon>Caudoviricetes</taxon>
        <taxon>Peduoviridae</taxon>
        <taxon>Maltschvirus</taxon>
        <taxon>Maltschvirus maltsch</taxon>
    </lineage>
</organism>
<sequence length="73" mass="8435">MMLNSQVEEHPTSSLTSLECYTYIYMDEDMSIHFAEVMADDLQDANEQWGAEFSDHRLIGILSGDITVHRWLP</sequence>
<evidence type="ECO:0000313" key="1">
    <source>
        <dbReference type="EMBL" id="CAB5220263.1"/>
    </source>
</evidence>
<accession>A0A6J7WZ28</accession>
<reference evidence="1" key="1">
    <citation type="submission" date="2020-05" db="EMBL/GenBank/DDBJ databases">
        <authorList>
            <person name="Chiriac C."/>
            <person name="Salcher M."/>
            <person name="Ghai R."/>
            <person name="Kavagutti S V."/>
        </authorList>
    </citation>
    <scope>NUCLEOTIDE SEQUENCE</scope>
</reference>
<protein>
    <submittedName>
        <fullName evidence="1">Uncharacterized protein</fullName>
    </submittedName>
</protein>
<name>A0A6J7WZ28_9CAUD</name>
<dbReference type="EMBL" id="LR798285">
    <property type="protein sequence ID" value="CAB5220263.1"/>
    <property type="molecule type" value="Genomic_DNA"/>
</dbReference>
<proteinExistence type="predicted"/>
<gene>
    <name evidence="1" type="ORF">UFOVP233_32</name>
</gene>